<feature type="region of interest" description="Disordered" evidence="1">
    <location>
        <begin position="1"/>
        <end position="48"/>
    </location>
</feature>
<evidence type="ECO:0000313" key="3">
    <source>
        <dbReference type="Proteomes" id="UP000326924"/>
    </source>
</evidence>
<sequence length="597" mass="66265">MDPTMTPEPGGRKHAIPIEFTDEDHSVEGRRNGKIEPPPVPPSTGSAFLSTLQHQRNDLSEEDVEYLNRHKITQSLAERILGRMKMDSSMAEDFEPEKVPNHPELTGDASSCSESSLLGLKSRQNSAELARLSATEGQKKLHGLKGETSSTADSFNIEDSPRKLRPKLLIELPLAGLPTSSAMDDYSRSPPAEADVEYRGISLDGMEPEELNLSNQEIEGLLDTMLPHHQVEYEHDLEEIEREKKLSRQSSTSSRGSRRILRPKDFDGSSPATEEVIRSPNFQRYTGRISDRRRLSYGSTTGDSSGSETPSTTSPYTEQIPKGKAVRILTTIHNKDREEIINGIADRLIKAGRNRSLSGPPTMEGFGVLDRSSSFKTPPTGTSFATIFTVEIPRGNFKAPLTRLGRPLIPVGVTTNKYTAVATYHPSYRHLVVDLMDYCFCPAGFDSTLHVDLVYLQNIGYLPTYHTWPVQEYAAKRYEVAPEWSLCTNNADGLDILFVSDLDVMTQRIATCMFRAYEGRTMSKAAHARYLDSIADGCVDVVEAELTCMTTSLDRVPTHGTVSVDYHSSAAMDWIPLTAHPSHQLPHSRDGMPIRLS</sequence>
<accession>A0A5J5EWW4</accession>
<feature type="compositionally biased region" description="Low complexity" evidence="1">
    <location>
        <begin position="296"/>
        <end position="318"/>
    </location>
</feature>
<dbReference type="OrthoDB" id="5296780at2759"/>
<feature type="region of interest" description="Disordered" evidence="1">
    <location>
        <begin position="237"/>
        <end position="320"/>
    </location>
</feature>
<organism evidence="2 3">
    <name type="scientific">Sphaerosporella brunnea</name>
    <dbReference type="NCBI Taxonomy" id="1250544"/>
    <lineage>
        <taxon>Eukaryota</taxon>
        <taxon>Fungi</taxon>
        <taxon>Dikarya</taxon>
        <taxon>Ascomycota</taxon>
        <taxon>Pezizomycotina</taxon>
        <taxon>Pezizomycetes</taxon>
        <taxon>Pezizales</taxon>
        <taxon>Pyronemataceae</taxon>
        <taxon>Sphaerosporella</taxon>
    </lineage>
</organism>
<comment type="caution">
    <text evidence="2">The sequence shown here is derived from an EMBL/GenBank/DDBJ whole genome shotgun (WGS) entry which is preliminary data.</text>
</comment>
<keyword evidence="3" id="KW-1185">Reference proteome</keyword>
<dbReference type="EMBL" id="VXIS01000093">
    <property type="protein sequence ID" value="KAA8905981.1"/>
    <property type="molecule type" value="Genomic_DNA"/>
</dbReference>
<evidence type="ECO:0000313" key="2">
    <source>
        <dbReference type="EMBL" id="KAA8905981.1"/>
    </source>
</evidence>
<proteinExistence type="predicted"/>
<feature type="compositionally biased region" description="Polar residues" evidence="1">
    <location>
        <begin position="108"/>
        <end position="118"/>
    </location>
</feature>
<gene>
    <name evidence="2" type="ORF">FN846DRAFT_949461</name>
</gene>
<dbReference type="InParanoid" id="A0A5J5EWW4"/>
<evidence type="ECO:0000256" key="1">
    <source>
        <dbReference type="SAM" id="MobiDB-lite"/>
    </source>
</evidence>
<dbReference type="Proteomes" id="UP000326924">
    <property type="component" value="Unassembled WGS sequence"/>
</dbReference>
<name>A0A5J5EWW4_9PEZI</name>
<reference evidence="2 3" key="1">
    <citation type="submission" date="2019-09" db="EMBL/GenBank/DDBJ databases">
        <title>Draft genome of the ectomycorrhizal ascomycete Sphaerosporella brunnea.</title>
        <authorList>
            <consortium name="DOE Joint Genome Institute"/>
            <person name="Benucci G.M."/>
            <person name="Marozzi G."/>
            <person name="Antonielli L."/>
            <person name="Sanchez S."/>
            <person name="Marco P."/>
            <person name="Wang X."/>
            <person name="Falini L.B."/>
            <person name="Barry K."/>
            <person name="Haridas S."/>
            <person name="Lipzen A."/>
            <person name="Labutti K."/>
            <person name="Grigoriev I.V."/>
            <person name="Murat C."/>
            <person name="Martin F."/>
            <person name="Albertini E."/>
            <person name="Donnini D."/>
            <person name="Bonito G."/>
        </authorList>
    </citation>
    <scope>NUCLEOTIDE SEQUENCE [LARGE SCALE GENOMIC DNA]</scope>
    <source>
        <strain evidence="2 3">Sb_GMNB300</strain>
    </source>
</reference>
<feature type="compositionally biased region" description="Basic and acidic residues" evidence="1">
    <location>
        <begin position="23"/>
        <end position="34"/>
    </location>
</feature>
<feature type="region of interest" description="Disordered" evidence="1">
    <location>
        <begin position="91"/>
        <end position="118"/>
    </location>
</feature>
<protein>
    <submittedName>
        <fullName evidence="2">Uncharacterized protein</fullName>
    </submittedName>
</protein>
<feature type="region of interest" description="Disordered" evidence="1">
    <location>
        <begin position="137"/>
        <end position="159"/>
    </location>
</feature>
<dbReference type="AlphaFoldDB" id="A0A5J5EWW4"/>